<dbReference type="Proteomes" id="UP000008021">
    <property type="component" value="Chromosome 10"/>
</dbReference>
<dbReference type="HOGENOM" id="CLU_2376384_0_0_1"/>
<evidence type="ECO:0000313" key="2">
    <source>
        <dbReference type="EnsemblPlants" id="OMERI10G05400.1"/>
    </source>
</evidence>
<protein>
    <submittedName>
        <fullName evidence="2">Uncharacterized protein</fullName>
    </submittedName>
</protein>
<organism evidence="2">
    <name type="scientific">Oryza meridionalis</name>
    <dbReference type="NCBI Taxonomy" id="40149"/>
    <lineage>
        <taxon>Eukaryota</taxon>
        <taxon>Viridiplantae</taxon>
        <taxon>Streptophyta</taxon>
        <taxon>Embryophyta</taxon>
        <taxon>Tracheophyta</taxon>
        <taxon>Spermatophyta</taxon>
        <taxon>Magnoliopsida</taxon>
        <taxon>Liliopsida</taxon>
        <taxon>Poales</taxon>
        <taxon>Poaceae</taxon>
        <taxon>BOP clade</taxon>
        <taxon>Oryzoideae</taxon>
        <taxon>Oryzeae</taxon>
        <taxon>Oryzinae</taxon>
        <taxon>Oryza</taxon>
    </lineage>
</organism>
<dbReference type="EnsemblPlants" id="OMERI10G05400.1">
    <property type="protein sequence ID" value="OMERI10G05400.1"/>
    <property type="gene ID" value="OMERI10G05400"/>
</dbReference>
<reference evidence="2" key="1">
    <citation type="submission" date="2015-04" db="UniProtKB">
        <authorList>
            <consortium name="EnsemblPlants"/>
        </authorList>
    </citation>
    <scope>IDENTIFICATION</scope>
</reference>
<sequence>MSPGDDNDEERCSRRPPTSSGSGISGRGDADDSLPPTSPSFMVPIRREPSPPLPPSSASSIVEVVVGPDEMTLVRMYESSPCRRNVGTRATNKVG</sequence>
<dbReference type="AlphaFoldDB" id="A0A0E0EX30"/>
<accession>A0A0E0EX30</accession>
<feature type="region of interest" description="Disordered" evidence="1">
    <location>
        <begin position="1"/>
        <end position="59"/>
    </location>
</feature>
<name>A0A0E0EX30_9ORYZ</name>
<evidence type="ECO:0000256" key="1">
    <source>
        <dbReference type="SAM" id="MobiDB-lite"/>
    </source>
</evidence>
<dbReference type="Gramene" id="OMERI10G05400.1">
    <property type="protein sequence ID" value="OMERI10G05400.1"/>
    <property type="gene ID" value="OMERI10G05400"/>
</dbReference>
<evidence type="ECO:0000313" key="3">
    <source>
        <dbReference type="Proteomes" id="UP000008021"/>
    </source>
</evidence>
<reference evidence="2" key="2">
    <citation type="submission" date="2018-05" db="EMBL/GenBank/DDBJ databases">
        <title>OmerRS3 (Oryza meridionalis Reference Sequence Version 3).</title>
        <authorList>
            <person name="Zhang J."/>
            <person name="Kudrna D."/>
            <person name="Lee S."/>
            <person name="Talag J."/>
            <person name="Welchert J."/>
            <person name="Wing R.A."/>
        </authorList>
    </citation>
    <scope>NUCLEOTIDE SEQUENCE [LARGE SCALE GENOMIC DNA]</scope>
    <source>
        <strain evidence="2">cv. OR44</strain>
    </source>
</reference>
<proteinExistence type="predicted"/>
<keyword evidence="3" id="KW-1185">Reference proteome</keyword>